<gene>
    <name evidence="1" type="ORF">PHACADRAFT_202497</name>
</gene>
<dbReference type="AlphaFoldDB" id="K5UGU8"/>
<evidence type="ECO:0000313" key="1">
    <source>
        <dbReference type="EMBL" id="EKM48706.1"/>
    </source>
</evidence>
<dbReference type="KEGG" id="pco:PHACADRAFT_202497"/>
<sequence length="210" mass="24252">MHFILNLKSVHYVEELWISTDLGTDDTSLKKVDTIRALPCADKPLDLFAFIDVDHRVLTKKEITIDSCLNFETSRPRSRLPSFDMLGLLREVFMKRCILEQLNNVNGNAMTMTVTKNVDGVNNIWEVDPMTWYLYLTWRAIQCRCDQECRQYMTGSHRFEGWQSCGGPVKAKLRQVEHSAELSYRSLKCSVMIRLIEEKAVDIKAKGQGQ</sequence>
<organism evidence="1 2">
    <name type="scientific">Phanerochaete carnosa (strain HHB-10118-sp)</name>
    <name type="common">White-rot fungus</name>
    <name type="synonym">Peniophora carnosa</name>
    <dbReference type="NCBI Taxonomy" id="650164"/>
    <lineage>
        <taxon>Eukaryota</taxon>
        <taxon>Fungi</taxon>
        <taxon>Dikarya</taxon>
        <taxon>Basidiomycota</taxon>
        <taxon>Agaricomycotina</taxon>
        <taxon>Agaricomycetes</taxon>
        <taxon>Polyporales</taxon>
        <taxon>Phanerochaetaceae</taxon>
        <taxon>Phanerochaete</taxon>
    </lineage>
</organism>
<reference evidence="1 2" key="1">
    <citation type="journal article" date="2012" name="BMC Genomics">
        <title>Comparative genomics of the white-rot fungi, Phanerochaete carnosa and P. chrysosporium, to elucidate the genetic basis of the distinct wood types they colonize.</title>
        <authorList>
            <person name="Suzuki H."/>
            <person name="MacDonald J."/>
            <person name="Syed K."/>
            <person name="Salamov A."/>
            <person name="Hori C."/>
            <person name="Aerts A."/>
            <person name="Henrissat B."/>
            <person name="Wiebenga A."/>
            <person name="vanKuyk P.A."/>
            <person name="Barry K."/>
            <person name="Lindquist E."/>
            <person name="LaButti K."/>
            <person name="Lapidus A."/>
            <person name="Lucas S."/>
            <person name="Coutinho P."/>
            <person name="Gong Y."/>
            <person name="Samejima M."/>
            <person name="Mahadevan R."/>
            <person name="Abou-Zaid M."/>
            <person name="de Vries R.P."/>
            <person name="Igarashi K."/>
            <person name="Yadav J.S."/>
            <person name="Grigoriev I.V."/>
            <person name="Master E.R."/>
        </authorList>
    </citation>
    <scope>NUCLEOTIDE SEQUENCE [LARGE SCALE GENOMIC DNA]</scope>
    <source>
        <strain evidence="1 2">HHB-10118-sp</strain>
    </source>
</reference>
<proteinExistence type="predicted"/>
<dbReference type="GeneID" id="18911894"/>
<dbReference type="InParanoid" id="K5UGU8"/>
<accession>K5UGU8</accession>
<dbReference type="OrthoDB" id="5429442at2759"/>
<keyword evidence="2" id="KW-1185">Reference proteome</keyword>
<name>K5UGU8_PHACS</name>
<dbReference type="EMBL" id="JH930803">
    <property type="protein sequence ID" value="EKM48706.1"/>
    <property type="molecule type" value="Genomic_DNA"/>
</dbReference>
<protein>
    <submittedName>
        <fullName evidence="1">Uncharacterized protein</fullName>
    </submittedName>
</protein>
<dbReference type="Proteomes" id="UP000008370">
    <property type="component" value="Unassembled WGS sequence"/>
</dbReference>
<evidence type="ECO:0000313" key="2">
    <source>
        <dbReference type="Proteomes" id="UP000008370"/>
    </source>
</evidence>
<dbReference type="HOGENOM" id="CLU_1120484_0_0_1"/>
<dbReference type="RefSeq" id="XP_007402743.1">
    <property type="nucleotide sequence ID" value="XM_007402681.1"/>
</dbReference>